<sequence>MCVPGEQEARYGTMSEQRPLIIWIENLRAKDVDLAGGKGANLGELVSAGVPVPPGFVVTTEAYWRFMKVTGLWEKIKNILDGINVEDTKALDEASRKIREMILKAEVPEEIAKAIKNSYRELAKRVGVEEPLVAVRSSASAEDLPEASFAGQQDTFLNVKGEDAVVEKVKACWASLFTARAIFYRAQQGIDDSKVGMAVVVQKMVNSRSAGVMFTIHPATGDPNVIVIESSWGLGEAVVGGKVTPDEFIIDKKTLEIVEKKINPKNIMITYDPERGENVVIELPKEKALAPSLSDEEAKILAKYGIKIEQHYGNPMDIEWAIDKDIKPPNNIFIVQARHETVWSRKMKEGKVEEKESGTEAVEGGRILVRGLPASPGVATGVARVILDPHGPEAQQFQKGDILVTKMTDPDWVPLMKKAAAIVTDEGGMTSHAAIVSRELGIPAIVGTGNATQVIKTGMLITVDASRGVVYEGKVEIGKSKKEEEKGTGVSAEALRELYPVTATKIYMNLGEPDVIDKYVDLPFDGIGLMRIEFILTDWIGYHPVYLLETGKADFFVQRLAEGIAKVASAIYPRPVVVRFSDFKTNEYRGLRGGEKYEPEERNPMLGWRGVSRYIHPAYEKAFRLEVRAIKKVRDEMGLKNVWVMLPFVRTTWEVERVLNIMAEEGLERNKDFKVWIMAEIPSVVLLADEFAKLVDGFSIGSNDLTQLVLGVDRDSQLLAGMGYFDERDPAVLKAIKMLIEAAHRHGRTVSICGQAPSVYPEIVEFLVANGIDSISVNPDAVIPTRRLVASIEKKIMLRRLETIEKMLRSLNT</sequence>
<dbReference type="UniPathway" id="UPA00138"/>
<dbReference type="InterPro" id="IPR008279">
    <property type="entry name" value="PEP-util_enz_mobile_dom"/>
</dbReference>
<keyword evidence="8 12" id="KW-0418">Kinase</keyword>
<dbReference type="InterPro" id="IPR013815">
    <property type="entry name" value="ATP_grasp_subdomain_1"/>
</dbReference>
<accession>A0A0P0N4E3</accession>
<feature type="domain" description="PEP-utilising enzyme mobile" evidence="13">
    <location>
        <begin position="397"/>
        <end position="468"/>
    </location>
</feature>
<reference evidence="16 17" key="1">
    <citation type="submission" date="2015-10" db="EMBL/GenBank/DDBJ databases">
        <title>Complete genome sequence of hyperthermophilic archaeon Pyrodictium delaneyi Su06.</title>
        <authorList>
            <person name="Jung J.-H."/>
            <person name="Lin J."/>
            <person name="Holden J.F."/>
            <person name="Park C.-S."/>
        </authorList>
    </citation>
    <scope>NUCLEOTIDE SEQUENCE [LARGE SCALE GENOMIC DNA]</scope>
    <source>
        <strain evidence="16 17">Su06</strain>
    </source>
</reference>
<evidence type="ECO:0000259" key="14">
    <source>
        <dbReference type="Pfam" id="PF01326"/>
    </source>
</evidence>
<evidence type="ECO:0000256" key="3">
    <source>
        <dbReference type="ARBA" id="ARBA00004742"/>
    </source>
</evidence>
<organism evidence="16 17">
    <name type="scientific">Pyrodictium delaneyi</name>
    <dbReference type="NCBI Taxonomy" id="1273541"/>
    <lineage>
        <taxon>Archaea</taxon>
        <taxon>Thermoproteota</taxon>
        <taxon>Thermoprotei</taxon>
        <taxon>Desulfurococcales</taxon>
        <taxon>Pyrodictiaceae</taxon>
        <taxon>Pyrodictium</taxon>
    </lineage>
</organism>
<dbReference type="SUPFAM" id="SSF51621">
    <property type="entry name" value="Phosphoenolpyruvate/pyruvate domain"/>
    <property type="match status" value="1"/>
</dbReference>
<comment type="cofactor">
    <cofactor evidence="1 12">
        <name>Mg(2+)</name>
        <dbReference type="ChEBI" id="CHEBI:18420"/>
    </cofactor>
</comment>
<comment type="similarity">
    <text evidence="4 12">Belongs to the PEP-utilizing enzyme family.</text>
</comment>
<evidence type="ECO:0000259" key="15">
    <source>
        <dbReference type="Pfam" id="PF02896"/>
    </source>
</evidence>
<feature type="domain" description="Pyruvate phosphate dikinase AMP/ATP-binding" evidence="14">
    <location>
        <begin position="33"/>
        <end position="356"/>
    </location>
</feature>
<dbReference type="GO" id="GO:0046872">
    <property type="term" value="F:metal ion binding"/>
    <property type="evidence" value="ECO:0007669"/>
    <property type="project" value="UniProtKB-KW"/>
</dbReference>
<proteinExistence type="inferred from homology"/>
<evidence type="ECO:0000256" key="1">
    <source>
        <dbReference type="ARBA" id="ARBA00001946"/>
    </source>
</evidence>
<dbReference type="Proteomes" id="UP000058613">
    <property type="component" value="Chromosome"/>
</dbReference>
<keyword evidence="16" id="KW-0670">Pyruvate</keyword>
<dbReference type="Gene3D" id="3.50.30.10">
    <property type="entry name" value="Phosphohistidine domain"/>
    <property type="match status" value="1"/>
</dbReference>
<dbReference type="Pfam" id="PF01326">
    <property type="entry name" value="PPDK_N"/>
    <property type="match status" value="1"/>
</dbReference>
<dbReference type="Gene3D" id="3.30.470.20">
    <property type="entry name" value="ATP-grasp fold, B domain"/>
    <property type="match status" value="1"/>
</dbReference>
<dbReference type="InterPro" id="IPR040442">
    <property type="entry name" value="Pyrv_kinase-like_dom_sf"/>
</dbReference>
<keyword evidence="6 12" id="KW-0479">Metal-binding</keyword>
<dbReference type="KEGG" id="pdl:Pyrde_1059"/>
<dbReference type="NCBIfam" id="NF005057">
    <property type="entry name" value="PRK06464.1"/>
    <property type="match status" value="1"/>
</dbReference>
<dbReference type="SUPFAM" id="SSF56059">
    <property type="entry name" value="Glutathione synthetase ATP-binding domain-like"/>
    <property type="match status" value="1"/>
</dbReference>
<gene>
    <name evidence="16" type="ORF">Pyrde_1059</name>
</gene>
<dbReference type="PATRIC" id="fig|1273541.4.peg.1137"/>
<protein>
    <recommendedName>
        <fullName evidence="12">Phosphoenolpyruvate synthase</fullName>
        <shortName evidence="12">PEP synthase</shortName>
        <ecNumber evidence="12">2.7.9.2</ecNumber>
    </recommendedName>
    <alternativeName>
        <fullName evidence="12">Pyruvate, water dikinase</fullName>
    </alternativeName>
</protein>
<evidence type="ECO:0000256" key="8">
    <source>
        <dbReference type="ARBA" id="ARBA00022777"/>
    </source>
</evidence>
<evidence type="ECO:0000256" key="6">
    <source>
        <dbReference type="ARBA" id="ARBA00022723"/>
    </source>
</evidence>
<dbReference type="FunFam" id="3.30.1490.20:FF:000010">
    <property type="entry name" value="Phosphoenolpyruvate synthase"/>
    <property type="match status" value="1"/>
</dbReference>
<keyword evidence="9 12" id="KW-0067">ATP-binding</keyword>
<evidence type="ECO:0000256" key="9">
    <source>
        <dbReference type="ARBA" id="ARBA00022840"/>
    </source>
</evidence>
<evidence type="ECO:0000256" key="4">
    <source>
        <dbReference type="ARBA" id="ARBA00007837"/>
    </source>
</evidence>
<comment type="function">
    <text evidence="2 12">Catalyzes the phosphorylation of pyruvate to phosphoenolpyruvate.</text>
</comment>
<dbReference type="InterPro" id="IPR000121">
    <property type="entry name" value="PEP_util_C"/>
</dbReference>
<dbReference type="AlphaFoldDB" id="A0A0P0N4E3"/>
<comment type="pathway">
    <text evidence="3 12">Carbohydrate biosynthesis; gluconeogenesis.</text>
</comment>
<dbReference type="InterPro" id="IPR002192">
    <property type="entry name" value="PPDK_AMP/ATP-bd"/>
</dbReference>
<dbReference type="Pfam" id="PF02896">
    <property type="entry name" value="PEP-utilizers_C"/>
    <property type="match status" value="1"/>
</dbReference>
<dbReference type="NCBIfam" id="TIGR01418">
    <property type="entry name" value="PEP_synth"/>
    <property type="match status" value="1"/>
</dbReference>
<evidence type="ECO:0000256" key="11">
    <source>
        <dbReference type="ARBA" id="ARBA00047700"/>
    </source>
</evidence>
<keyword evidence="7 12" id="KW-0547">Nucleotide-binding</keyword>
<evidence type="ECO:0000256" key="5">
    <source>
        <dbReference type="ARBA" id="ARBA00022679"/>
    </source>
</evidence>
<dbReference type="PANTHER" id="PTHR43030">
    <property type="entry name" value="PHOSPHOENOLPYRUVATE SYNTHASE"/>
    <property type="match status" value="1"/>
</dbReference>
<dbReference type="InterPro" id="IPR015813">
    <property type="entry name" value="Pyrv/PenolPyrv_kinase-like_dom"/>
</dbReference>
<dbReference type="EMBL" id="CP013011">
    <property type="protein sequence ID" value="ALL01107.1"/>
    <property type="molecule type" value="Genomic_DNA"/>
</dbReference>
<dbReference type="PROSITE" id="PS00742">
    <property type="entry name" value="PEP_ENZYMES_2"/>
    <property type="match status" value="1"/>
</dbReference>
<dbReference type="SUPFAM" id="SSF52009">
    <property type="entry name" value="Phosphohistidine domain"/>
    <property type="match status" value="1"/>
</dbReference>
<dbReference type="InterPro" id="IPR006319">
    <property type="entry name" value="PEP_synth"/>
</dbReference>
<dbReference type="InterPro" id="IPR023151">
    <property type="entry name" value="PEP_util_CS"/>
</dbReference>
<evidence type="ECO:0000256" key="2">
    <source>
        <dbReference type="ARBA" id="ARBA00002988"/>
    </source>
</evidence>
<keyword evidence="10 12" id="KW-0460">Magnesium</keyword>
<feature type="domain" description="PEP-utilising enzyme C-terminal" evidence="15">
    <location>
        <begin position="491"/>
        <end position="793"/>
    </location>
</feature>
<evidence type="ECO:0000313" key="16">
    <source>
        <dbReference type="EMBL" id="ALL01107.1"/>
    </source>
</evidence>
<evidence type="ECO:0000256" key="7">
    <source>
        <dbReference type="ARBA" id="ARBA00022741"/>
    </source>
</evidence>
<name>A0A0P0N4E3_9CREN</name>
<evidence type="ECO:0000313" key="17">
    <source>
        <dbReference type="Proteomes" id="UP000058613"/>
    </source>
</evidence>
<keyword evidence="5 12" id="KW-0808">Transferase</keyword>
<dbReference type="GO" id="GO:0008986">
    <property type="term" value="F:pyruvate, water dikinase activity"/>
    <property type="evidence" value="ECO:0007669"/>
    <property type="project" value="UniProtKB-EC"/>
</dbReference>
<dbReference type="PIRSF" id="PIRSF000854">
    <property type="entry name" value="PEP_synthase"/>
    <property type="match status" value="1"/>
</dbReference>
<evidence type="ECO:0000256" key="10">
    <source>
        <dbReference type="ARBA" id="ARBA00022842"/>
    </source>
</evidence>
<dbReference type="STRING" id="1273541.Pyrde_1059"/>
<comment type="catalytic activity">
    <reaction evidence="11 12">
        <text>pyruvate + ATP + H2O = phosphoenolpyruvate + AMP + phosphate + 2 H(+)</text>
        <dbReference type="Rhea" id="RHEA:11364"/>
        <dbReference type="ChEBI" id="CHEBI:15361"/>
        <dbReference type="ChEBI" id="CHEBI:15377"/>
        <dbReference type="ChEBI" id="CHEBI:15378"/>
        <dbReference type="ChEBI" id="CHEBI:30616"/>
        <dbReference type="ChEBI" id="CHEBI:43474"/>
        <dbReference type="ChEBI" id="CHEBI:58702"/>
        <dbReference type="ChEBI" id="CHEBI:456215"/>
        <dbReference type="EC" id="2.7.9.2"/>
    </reaction>
</comment>
<dbReference type="PROSITE" id="PS00370">
    <property type="entry name" value="PEP_ENZYMES_PHOS_SITE"/>
    <property type="match status" value="1"/>
</dbReference>
<dbReference type="InterPro" id="IPR018274">
    <property type="entry name" value="PEP_util_AS"/>
</dbReference>
<dbReference type="Gene3D" id="3.30.1490.20">
    <property type="entry name" value="ATP-grasp fold, A domain"/>
    <property type="match status" value="1"/>
</dbReference>
<dbReference type="EC" id="2.7.9.2" evidence="12"/>
<evidence type="ECO:0000256" key="12">
    <source>
        <dbReference type="PIRNR" id="PIRNR000854"/>
    </source>
</evidence>
<dbReference type="GO" id="GO:0005524">
    <property type="term" value="F:ATP binding"/>
    <property type="evidence" value="ECO:0007669"/>
    <property type="project" value="UniProtKB-KW"/>
</dbReference>
<dbReference type="InterPro" id="IPR036637">
    <property type="entry name" value="Phosphohistidine_dom_sf"/>
</dbReference>
<dbReference type="Gene3D" id="3.20.20.60">
    <property type="entry name" value="Phosphoenolpyruvate-binding domains"/>
    <property type="match status" value="1"/>
</dbReference>
<dbReference type="PANTHER" id="PTHR43030:SF1">
    <property type="entry name" value="PHOSPHOENOLPYRUVATE SYNTHASE"/>
    <property type="match status" value="1"/>
</dbReference>
<evidence type="ECO:0000259" key="13">
    <source>
        <dbReference type="Pfam" id="PF00391"/>
    </source>
</evidence>
<dbReference type="Pfam" id="PF00391">
    <property type="entry name" value="PEP-utilizers"/>
    <property type="match status" value="1"/>
</dbReference>
<dbReference type="GO" id="GO:0006094">
    <property type="term" value="P:gluconeogenesis"/>
    <property type="evidence" value="ECO:0007669"/>
    <property type="project" value="UniProtKB-UniPathway"/>
</dbReference>